<dbReference type="RefSeq" id="WP_208290241.1">
    <property type="nucleotide sequence ID" value="NZ_CP074404.1"/>
</dbReference>
<reference evidence="2 3" key="1">
    <citation type="submission" date="2021-03" db="EMBL/GenBank/DDBJ databases">
        <title>novel species in genus Cellulomonas.</title>
        <authorList>
            <person name="Zhang G."/>
        </authorList>
    </citation>
    <scope>NUCLEOTIDE SEQUENCE [LARGE SCALE GENOMIC DNA]</scope>
    <source>
        <strain evidence="3">zg-ZUI188</strain>
    </source>
</reference>
<dbReference type="Pfam" id="PF03729">
    <property type="entry name" value="DUF308"/>
    <property type="match status" value="2"/>
</dbReference>
<dbReference type="EMBL" id="JAGFBM010000009">
    <property type="protein sequence ID" value="MBO3086106.1"/>
    <property type="molecule type" value="Genomic_DNA"/>
</dbReference>
<keyword evidence="1" id="KW-0812">Transmembrane</keyword>
<organism evidence="2 3">
    <name type="scientific">Cellulomonas fengjieae</name>
    <dbReference type="NCBI Taxonomy" id="2819978"/>
    <lineage>
        <taxon>Bacteria</taxon>
        <taxon>Bacillati</taxon>
        <taxon>Actinomycetota</taxon>
        <taxon>Actinomycetes</taxon>
        <taxon>Micrococcales</taxon>
        <taxon>Cellulomonadaceae</taxon>
        <taxon>Cellulomonas</taxon>
    </lineage>
</organism>
<keyword evidence="1" id="KW-1133">Transmembrane helix</keyword>
<dbReference type="PANTHER" id="PTHR34989:SF1">
    <property type="entry name" value="PROTEIN HDED"/>
    <property type="match status" value="1"/>
</dbReference>
<feature type="transmembrane region" description="Helical" evidence="1">
    <location>
        <begin position="100"/>
        <end position="124"/>
    </location>
</feature>
<gene>
    <name evidence="2" type="ORF">J4035_15795</name>
</gene>
<protein>
    <submittedName>
        <fullName evidence="2">DUF308 domain-containing protein</fullName>
    </submittedName>
</protein>
<evidence type="ECO:0000313" key="3">
    <source>
        <dbReference type="Proteomes" id="UP000678317"/>
    </source>
</evidence>
<name>A0ABS3SMB5_9CELL</name>
<dbReference type="PANTHER" id="PTHR34989">
    <property type="entry name" value="PROTEIN HDED"/>
    <property type="match status" value="1"/>
</dbReference>
<feature type="transmembrane region" description="Helical" evidence="1">
    <location>
        <begin position="131"/>
        <end position="150"/>
    </location>
</feature>
<evidence type="ECO:0000313" key="2">
    <source>
        <dbReference type="EMBL" id="MBO3086106.1"/>
    </source>
</evidence>
<sequence length="194" mass="20871">MSDDLTAEASTALRRIWWLPVVRGVVLLILGLFMLAQPLASVGVLTWVFGIFAIIDGLVAIGQWLGNRKEPGSGWWLASGLMGIALGVVAVVWTEASVAVIFYLIALWVLLLGVLAIIAAVVLYRSRDIGWYWVLTFGLVSFLFGLLLIMNPQTSVSVIVVLLGLFAFVGGVVLVVSGFATRQLAKQLDSLSAL</sequence>
<keyword evidence="1" id="KW-0472">Membrane</keyword>
<feature type="transmembrane region" description="Helical" evidence="1">
    <location>
        <begin position="42"/>
        <end position="62"/>
    </location>
</feature>
<comment type="caution">
    <text evidence="2">The sequence shown here is derived from an EMBL/GenBank/DDBJ whole genome shotgun (WGS) entry which is preliminary data.</text>
</comment>
<evidence type="ECO:0000256" key="1">
    <source>
        <dbReference type="SAM" id="Phobius"/>
    </source>
</evidence>
<dbReference type="InterPro" id="IPR005325">
    <property type="entry name" value="DUF308_memb"/>
</dbReference>
<keyword evidence="3" id="KW-1185">Reference proteome</keyword>
<proteinExistence type="predicted"/>
<accession>A0ABS3SMB5</accession>
<dbReference type="Proteomes" id="UP000678317">
    <property type="component" value="Unassembled WGS sequence"/>
</dbReference>
<feature type="transmembrane region" description="Helical" evidence="1">
    <location>
        <begin position="74"/>
        <end position="94"/>
    </location>
</feature>
<dbReference type="InterPro" id="IPR052712">
    <property type="entry name" value="Acid_resist_chaperone_HdeD"/>
</dbReference>
<feature type="transmembrane region" description="Helical" evidence="1">
    <location>
        <begin position="16"/>
        <end position="36"/>
    </location>
</feature>
<feature type="transmembrane region" description="Helical" evidence="1">
    <location>
        <begin position="156"/>
        <end position="180"/>
    </location>
</feature>